<reference evidence="2" key="1">
    <citation type="journal article" date="2016" name="Sci. Rep.">
        <title>Triclosan Resistome from Metagenome Reveals Diverse Enoyl Acyl Carrier Protein Reductases and Selective Enrichment of Triclosan Resistance Genes.</title>
        <authorList>
            <person name="Khan R."/>
            <person name="Kong H.G."/>
            <person name="Jung Y.H."/>
            <person name="Choi J."/>
            <person name="Baek K.Y."/>
            <person name="Hwang E.C."/>
            <person name="Lee S.W."/>
        </authorList>
    </citation>
    <scope>NUCLEOTIDE SEQUENCE</scope>
</reference>
<dbReference type="EMBL" id="KT982365">
    <property type="protein sequence ID" value="AOR51225.1"/>
    <property type="molecule type" value="Genomic_DNA"/>
</dbReference>
<dbReference type="GO" id="GO:0006302">
    <property type="term" value="P:double-strand break repair"/>
    <property type="evidence" value="ECO:0007669"/>
    <property type="project" value="TreeGrafter"/>
</dbReference>
<dbReference type="SUPFAM" id="SSF52540">
    <property type="entry name" value="P-loop containing nucleoside triphosphate hydrolases"/>
    <property type="match status" value="1"/>
</dbReference>
<dbReference type="PIRSF" id="PIRSF029347">
    <property type="entry name" value="RecF"/>
    <property type="match status" value="1"/>
</dbReference>
<proteinExistence type="predicted"/>
<organism evidence="2">
    <name type="scientific">uncultured bacterium pBC1</name>
    <dbReference type="NCBI Taxonomy" id="1781160"/>
    <lineage>
        <taxon>Bacteria</taxon>
        <taxon>environmental samples</taxon>
    </lineage>
</organism>
<dbReference type="GO" id="GO:0000731">
    <property type="term" value="P:DNA synthesis involved in DNA repair"/>
    <property type="evidence" value="ECO:0007669"/>
    <property type="project" value="TreeGrafter"/>
</dbReference>
<evidence type="ECO:0000313" key="2">
    <source>
        <dbReference type="EMBL" id="AOR51225.1"/>
    </source>
</evidence>
<dbReference type="InterPro" id="IPR014555">
    <property type="entry name" value="RecF-like"/>
</dbReference>
<sequence>MKINTITIKNYKSIREIDALPLTDLNVLIGSNGAGKSNFISFFKMLNMMIEKRFQEYVKVSGGANSILHFGSKHSSEIYAKVDFLNNAYSFHLKPTDQDALFFAEEATPYIGANVIGRANDETKLFETKGSKVRGSGYKGVSDYVIEALQSWRVYHFHDTSSTAGVKKLCDVSDNKMLRPDASNLAAFLYLLKEKFPDSFFMIEETIKLIAPYFDRFVLIPDSFNPEKIRLEWREVGSDHYFNANHLSDGTLRMICLATLLLQPNAPDTVIIDEPELGLHPYAITVLAALMKSFATSKQLIVSTQSVTLINHFESQNIIVTDKSNGASNFRRLEIDELKDWIEEYSLGEIWEKNIIGGTP</sequence>
<dbReference type="InterPro" id="IPR003959">
    <property type="entry name" value="ATPase_AAA_core"/>
</dbReference>
<evidence type="ECO:0000259" key="1">
    <source>
        <dbReference type="Pfam" id="PF13304"/>
    </source>
</evidence>
<dbReference type="PANTHER" id="PTHR32182">
    <property type="entry name" value="DNA REPLICATION AND REPAIR PROTEIN RECF"/>
    <property type="match status" value="1"/>
</dbReference>
<dbReference type="Gene3D" id="3.40.50.300">
    <property type="entry name" value="P-loop containing nucleotide triphosphate hydrolases"/>
    <property type="match status" value="1"/>
</dbReference>
<protein>
    <recommendedName>
        <fullName evidence="1">ATPase AAA-type core domain-containing protein</fullName>
    </recommendedName>
</protein>
<dbReference type="AlphaFoldDB" id="A0A1C9U505"/>
<dbReference type="InterPro" id="IPR027417">
    <property type="entry name" value="P-loop_NTPase"/>
</dbReference>
<dbReference type="GO" id="GO:0005524">
    <property type="term" value="F:ATP binding"/>
    <property type="evidence" value="ECO:0007669"/>
    <property type="project" value="InterPro"/>
</dbReference>
<name>A0A1C9U505_9BACT</name>
<dbReference type="Pfam" id="PF13304">
    <property type="entry name" value="AAA_21"/>
    <property type="match status" value="1"/>
</dbReference>
<dbReference type="GO" id="GO:0016887">
    <property type="term" value="F:ATP hydrolysis activity"/>
    <property type="evidence" value="ECO:0007669"/>
    <property type="project" value="InterPro"/>
</dbReference>
<dbReference type="PANTHER" id="PTHR32182:SF22">
    <property type="entry name" value="ATP-DEPENDENT ENDONUCLEASE, OLD FAMILY-RELATED"/>
    <property type="match status" value="1"/>
</dbReference>
<accession>A0A1C9U505</accession>
<feature type="domain" description="ATPase AAA-type core" evidence="1">
    <location>
        <begin position="25"/>
        <end position="311"/>
    </location>
</feature>